<feature type="non-terminal residue" evidence="4">
    <location>
        <position position="1"/>
    </location>
</feature>
<dbReference type="GO" id="GO:0006457">
    <property type="term" value="P:protein folding"/>
    <property type="evidence" value="ECO:0007669"/>
    <property type="project" value="TreeGrafter"/>
</dbReference>
<dbReference type="Gene3D" id="3.40.30.10">
    <property type="entry name" value="Glutaredoxin"/>
    <property type="match status" value="1"/>
</dbReference>
<evidence type="ECO:0000256" key="2">
    <source>
        <dbReference type="ARBA" id="ARBA00022729"/>
    </source>
</evidence>
<keyword evidence="5" id="KW-1185">Reference proteome</keyword>
<proteinExistence type="inferred from homology"/>
<dbReference type="PANTHER" id="PTHR45672:SF3">
    <property type="entry name" value="THIOREDOXIN DOMAIN-CONTAINING PROTEIN 5"/>
    <property type="match status" value="1"/>
</dbReference>
<dbReference type="Pfam" id="PF00085">
    <property type="entry name" value="Thioredoxin"/>
    <property type="match status" value="1"/>
</dbReference>
<dbReference type="OrthoDB" id="72053at2759"/>
<dbReference type="GO" id="GO:0003756">
    <property type="term" value="F:protein disulfide isomerase activity"/>
    <property type="evidence" value="ECO:0007669"/>
    <property type="project" value="TreeGrafter"/>
</dbReference>
<keyword evidence="2" id="KW-0732">Signal</keyword>
<dbReference type="Proteomes" id="UP000095751">
    <property type="component" value="Unassembled WGS sequence"/>
</dbReference>
<name>A0A1E7ETC5_9STRA</name>
<dbReference type="PROSITE" id="PS00194">
    <property type="entry name" value="THIOREDOXIN_1"/>
    <property type="match status" value="1"/>
</dbReference>
<protein>
    <submittedName>
        <fullName evidence="4">Thioredoxin-like protein</fullName>
    </submittedName>
</protein>
<feature type="non-terminal residue" evidence="4">
    <location>
        <position position="195"/>
    </location>
</feature>
<organism evidence="4 5">
    <name type="scientific">Fragilariopsis cylindrus CCMP1102</name>
    <dbReference type="NCBI Taxonomy" id="635003"/>
    <lineage>
        <taxon>Eukaryota</taxon>
        <taxon>Sar</taxon>
        <taxon>Stramenopiles</taxon>
        <taxon>Ochrophyta</taxon>
        <taxon>Bacillariophyta</taxon>
        <taxon>Bacillariophyceae</taxon>
        <taxon>Bacillariophycidae</taxon>
        <taxon>Bacillariales</taxon>
        <taxon>Bacillariaceae</taxon>
        <taxon>Fragilariopsis</taxon>
    </lineage>
</organism>
<dbReference type="SUPFAM" id="SSF52833">
    <property type="entry name" value="Thioredoxin-like"/>
    <property type="match status" value="1"/>
</dbReference>
<dbReference type="PROSITE" id="PS51352">
    <property type="entry name" value="THIOREDOXIN_2"/>
    <property type="match status" value="1"/>
</dbReference>
<feature type="domain" description="Thioredoxin" evidence="3">
    <location>
        <begin position="1"/>
        <end position="111"/>
    </location>
</feature>
<dbReference type="PANTHER" id="PTHR45672">
    <property type="entry name" value="PROTEIN DISULFIDE-ISOMERASE C17H9.14C-RELATED"/>
    <property type="match status" value="1"/>
</dbReference>
<gene>
    <name evidence="4" type="ORF">FRACYDRAFT_152586</name>
</gene>
<dbReference type="InterPro" id="IPR017937">
    <property type="entry name" value="Thioredoxin_CS"/>
</dbReference>
<sequence length="195" mass="22415">NYDELTESKTVFLKFFAPWCGHCKRMAKDWERLAGQWEDSKIGLVAEVDCTDKGDGDDDEKDGGGGGKRLCNYFGIESFPTMKYGDPNDLQDYNGKRSLQEMSEFAEEHLVPICSPTNLKLCDDEALAKMKQYLDLSIYELHQFKALEEEKLKKAEVDFETTVDRLTKEYEVAEKVKRLMIEEISNGDLNLMKQI</sequence>
<reference evidence="4 5" key="1">
    <citation type="submission" date="2016-09" db="EMBL/GenBank/DDBJ databases">
        <title>Extensive genetic diversity and differential bi-allelic expression allows diatom success in the polar Southern Ocean.</title>
        <authorList>
            <consortium name="DOE Joint Genome Institute"/>
            <person name="Mock T."/>
            <person name="Otillar R.P."/>
            <person name="Strauss J."/>
            <person name="Dupont C."/>
            <person name="Frickenhaus S."/>
            <person name="Maumus F."/>
            <person name="Mcmullan M."/>
            <person name="Sanges R."/>
            <person name="Schmutz J."/>
            <person name="Toseland A."/>
            <person name="Valas R."/>
            <person name="Veluchamy A."/>
            <person name="Ward B.J."/>
            <person name="Allen A."/>
            <person name="Barry K."/>
            <person name="Falciatore A."/>
            <person name="Ferrante M."/>
            <person name="Fortunato A.E."/>
            <person name="Gloeckner G."/>
            <person name="Gruber A."/>
            <person name="Hipkin R."/>
            <person name="Janech M."/>
            <person name="Kroth P."/>
            <person name="Leese F."/>
            <person name="Lindquist E."/>
            <person name="Lyon B.R."/>
            <person name="Martin J."/>
            <person name="Mayer C."/>
            <person name="Parker M."/>
            <person name="Quesneville H."/>
            <person name="Raymond J."/>
            <person name="Uhlig C."/>
            <person name="Valentin K.U."/>
            <person name="Worden A.Z."/>
            <person name="Armbrust E.V."/>
            <person name="Bowler C."/>
            <person name="Green B."/>
            <person name="Moulton V."/>
            <person name="Van Oosterhout C."/>
            <person name="Grigoriev I."/>
        </authorList>
    </citation>
    <scope>NUCLEOTIDE SEQUENCE [LARGE SCALE GENOMIC DNA]</scope>
    <source>
        <strain evidence="4 5">CCMP1102</strain>
    </source>
</reference>
<comment type="similarity">
    <text evidence="1">Belongs to the protein disulfide isomerase family.</text>
</comment>
<evidence type="ECO:0000259" key="3">
    <source>
        <dbReference type="PROSITE" id="PS51352"/>
    </source>
</evidence>
<accession>A0A1E7ETC5</accession>
<dbReference type="EMBL" id="KV784378">
    <property type="protein sequence ID" value="OEU08813.1"/>
    <property type="molecule type" value="Genomic_DNA"/>
</dbReference>
<dbReference type="KEGG" id="fcy:FRACYDRAFT_152586"/>
<evidence type="ECO:0000313" key="5">
    <source>
        <dbReference type="Proteomes" id="UP000095751"/>
    </source>
</evidence>
<dbReference type="InterPro" id="IPR051063">
    <property type="entry name" value="PDI"/>
</dbReference>
<dbReference type="InParanoid" id="A0A1E7ETC5"/>
<dbReference type="InterPro" id="IPR036249">
    <property type="entry name" value="Thioredoxin-like_sf"/>
</dbReference>
<evidence type="ECO:0000313" key="4">
    <source>
        <dbReference type="EMBL" id="OEU08813.1"/>
    </source>
</evidence>
<dbReference type="GO" id="GO:0005783">
    <property type="term" value="C:endoplasmic reticulum"/>
    <property type="evidence" value="ECO:0007669"/>
    <property type="project" value="TreeGrafter"/>
</dbReference>
<dbReference type="InterPro" id="IPR013766">
    <property type="entry name" value="Thioredoxin_domain"/>
</dbReference>
<evidence type="ECO:0000256" key="1">
    <source>
        <dbReference type="ARBA" id="ARBA00006347"/>
    </source>
</evidence>
<dbReference type="AlphaFoldDB" id="A0A1E7ETC5"/>